<dbReference type="AlphaFoldDB" id="A0A3M8T4I5"/>
<evidence type="ECO:0000313" key="2">
    <source>
        <dbReference type="EMBL" id="RNF86394.1"/>
    </source>
</evidence>
<evidence type="ECO:0008006" key="4">
    <source>
        <dbReference type="Google" id="ProtNLM"/>
    </source>
</evidence>
<feature type="chain" id="PRO_5017943977" description="DUF4402 domain-containing protein" evidence="1">
    <location>
        <begin position="29"/>
        <end position="164"/>
    </location>
</feature>
<sequence>MSQSLRARFAQATLIAALGLAAGQPLQAATHRIDDSATQVLSSSVRMRTDTRLLPRNGEPMTWTGTVEVRVRLDLAPWQGRNGKIYMTLPSTSGTPLTVTWASRGRLLPGVLRSGERTLVHAGPVPTGVGLFEETLQLRIDSDGRGLERPQQLQFGFEIDMESP</sequence>
<protein>
    <recommendedName>
        <fullName evidence="4">DUF4402 domain-containing protein</fullName>
    </recommendedName>
</protein>
<gene>
    <name evidence="2" type="ORF">EER27_02965</name>
</gene>
<proteinExistence type="predicted"/>
<name>A0A3M8T4I5_9GAMM</name>
<keyword evidence="3" id="KW-1185">Reference proteome</keyword>
<evidence type="ECO:0000313" key="3">
    <source>
        <dbReference type="Proteomes" id="UP000267049"/>
    </source>
</evidence>
<feature type="signal peptide" evidence="1">
    <location>
        <begin position="1"/>
        <end position="28"/>
    </location>
</feature>
<keyword evidence="1" id="KW-0732">Signal</keyword>
<dbReference type="OrthoDB" id="6024807at2"/>
<comment type="caution">
    <text evidence="2">The sequence shown here is derived from an EMBL/GenBank/DDBJ whole genome shotgun (WGS) entry which is preliminary data.</text>
</comment>
<reference evidence="2 3" key="1">
    <citation type="submission" date="2018-11" db="EMBL/GenBank/DDBJ databases">
        <title>Lysobacter cryohumiis sp. nov., isolated from soil in the Tianshan Mountains, Xinjiang, China.</title>
        <authorList>
            <person name="Luo Y."/>
            <person name="Sheng H."/>
        </authorList>
    </citation>
    <scope>NUCLEOTIDE SEQUENCE [LARGE SCALE GENOMIC DNA]</scope>
    <source>
        <strain evidence="2 3">ZS60</strain>
    </source>
</reference>
<organism evidence="2 3">
    <name type="scientific">Montanilutibacter psychrotolerans</name>
    <dbReference type="NCBI Taxonomy" id="1327343"/>
    <lineage>
        <taxon>Bacteria</taxon>
        <taxon>Pseudomonadati</taxon>
        <taxon>Pseudomonadota</taxon>
        <taxon>Gammaproteobacteria</taxon>
        <taxon>Lysobacterales</taxon>
        <taxon>Lysobacteraceae</taxon>
        <taxon>Montanilutibacter</taxon>
    </lineage>
</organism>
<dbReference type="Proteomes" id="UP000267049">
    <property type="component" value="Unassembled WGS sequence"/>
</dbReference>
<dbReference type="RefSeq" id="WP_123086510.1">
    <property type="nucleotide sequence ID" value="NZ_RIBS01000001.1"/>
</dbReference>
<evidence type="ECO:0000256" key="1">
    <source>
        <dbReference type="SAM" id="SignalP"/>
    </source>
</evidence>
<dbReference type="EMBL" id="RIBS01000001">
    <property type="protein sequence ID" value="RNF86394.1"/>
    <property type="molecule type" value="Genomic_DNA"/>
</dbReference>
<accession>A0A3M8T4I5</accession>